<evidence type="ECO:0000313" key="5">
    <source>
        <dbReference type="EMBL" id="GHD34976.1"/>
    </source>
</evidence>
<comment type="caution">
    <text evidence="4">Lacks conserved residue(s) required for the propagation of feature annotation.</text>
</comment>
<name>A0A919CKY7_9GAMM</name>
<evidence type="ECO:0000313" key="6">
    <source>
        <dbReference type="Proteomes" id="UP000644693"/>
    </source>
</evidence>
<reference evidence="5" key="1">
    <citation type="journal article" date="2014" name="Int. J. Syst. Evol. Microbiol.">
        <title>Complete genome sequence of Corynebacterium casei LMG S-19264T (=DSM 44701T), isolated from a smear-ripened cheese.</title>
        <authorList>
            <consortium name="US DOE Joint Genome Institute (JGI-PGF)"/>
            <person name="Walter F."/>
            <person name="Albersmeier A."/>
            <person name="Kalinowski J."/>
            <person name="Ruckert C."/>
        </authorList>
    </citation>
    <scope>NUCLEOTIDE SEQUENCE</scope>
    <source>
        <strain evidence="5">KCTC 23430</strain>
    </source>
</reference>
<comment type="pathway">
    <text evidence="4">Cofactor biosynthesis; ubiquinone biosynthesis.</text>
</comment>
<gene>
    <name evidence="4" type="primary">ubiC</name>
    <name evidence="5" type="ORF">GCM10007053_21330</name>
</gene>
<reference evidence="5" key="2">
    <citation type="submission" date="2020-09" db="EMBL/GenBank/DDBJ databases">
        <authorList>
            <person name="Sun Q."/>
            <person name="Kim S."/>
        </authorList>
    </citation>
    <scope>NUCLEOTIDE SEQUENCE</scope>
    <source>
        <strain evidence="5">KCTC 23430</strain>
    </source>
</reference>
<accession>A0A919CKY7</accession>
<dbReference type="InterPro" id="IPR028978">
    <property type="entry name" value="Chorismate_lyase_/UTRA_dom_sf"/>
</dbReference>
<keyword evidence="2 4" id="KW-0831">Ubiquinone biosynthesis</keyword>
<dbReference type="Gene3D" id="3.40.1410.10">
    <property type="entry name" value="Chorismate lyase-like"/>
    <property type="match status" value="1"/>
</dbReference>
<feature type="binding site" evidence="4">
    <location>
        <position position="120"/>
    </location>
    <ligand>
        <name>substrate</name>
    </ligand>
</feature>
<evidence type="ECO:0000256" key="2">
    <source>
        <dbReference type="ARBA" id="ARBA00022688"/>
    </source>
</evidence>
<dbReference type="SUPFAM" id="SSF64288">
    <property type="entry name" value="Chorismate lyase-like"/>
    <property type="match status" value="1"/>
</dbReference>
<dbReference type="Proteomes" id="UP000644693">
    <property type="component" value="Unassembled WGS sequence"/>
</dbReference>
<feature type="binding site" evidence="4">
    <location>
        <position position="175"/>
    </location>
    <ligand>
        <name>substrate</name>
    </ligand>
</feature>
<dbReference type="EC" id="4.1.3.40" evidence="4"/>
<dbReference type="GO" id="GO:0005829">
    <property type="term" value="C:cytosol"/>
    <property type="evidence" value="ECO:0007669"/>
    <property type="project" value="TreeGrafter"/>
</dbReference>
<sequence>MIPSQQTVSPEPNWRPEARYTNAILPPRQRRWLLDDGSLTARLISTGAGIFTVTRLFQGWRPPMPSEQRRLRLASRQLALVREVVLSLDSNPVVFARSVFPVASLEGELRHLRKLQNRSLGAILFSHPAMHRTPFELARLPGDSRYIPSALHQSEPAWGRRSCFELGGKSLMVSEVFLEGFKPWADILPVHRSQRGRVVTAINRQAE</sequence>
<feature type="binding site" evidence="4">
    <location>
        <position position="82"/>
    </location>
    <ligand>
        <name>substrate</name>
    </ligand>
</feature>
<dbReference type="RefSeq" id="WP_189477790.1">
    <property type="nucleotide sequence ID" value="NZ_BMYM01000002.1"/>
</dbReference>
<keyword evidence="6" id="KW-1185">Reference proteome</keyword>
<dbReference type="HAMAP" id="MF_01632">
    <property type="entry name" value="UbiC"/>
    <property type="match status" value="1"/>
</dbReference>
<comment type="subcellular location">
    <subcellularLocation>
        <location evidence="4">Cytoplasm</location>
    </subcellularLocation>
</comment>
<comment type="function">
    <text evidence="4">Removes the pyruvyl group from chorismate, with concomitant aromatization of the ring, to provide 4-hydroxybenzoate (4HB) for the ubiquinone pathway.</text>
</comment>
<dbReference type="GO" id="GO:0008813">
    <property type="term" value="F:chorismate lyase activity"/>
    <property type="evidence" value="ECO:0007669"/>
    <property type="project" value="UniProtKB-UniRule"/>
</dbReference>
<comment type="similarity">
    <text evidence="4">Belongs to the UbiC family.</text>
</comment>
<proteinExistence type="inferred from homology"/>
<organism evidence="5 6">
    <name type="scientific">Parahalioglobus pacificus</name>
    <dbReference type="NCBI Taxonomy" id="930806"/>
    <lineage>
        <taxon>Bacteria</taxon>
        <taxon>Pseudomonadati</taxon>
        <taxon>Pseudomonadota</taxon>
        <taxon>Gammaproteobacteria</taxon>
        <taxon>Cellvibrionales</taxon>
        <taxon>Halieaceae</taxon>
        <taxon>Parahalioglobus</taxon>
    </lineage>
</organism>
<comment type="catalytic activity">
    <reaction evidence="4">
        <text>chorismate = 4-hydroxybenzoate + pyruvate</text>
        <dbReference type="Rhea" id="RHEA:16505"/>
        <dbReference type="ChEBI" id="CHEBI:15361"/>
        <dbReference type="ChEBI" id="CHEBI:17879"/>
        <dbReference type="ChEBI" id="CHEBI:29748"/>
        <dbReference type="EC" id="4.1.3.40"/>
    </reaction>
</comment>
<dbReference type="EMBL" id="BMYM01000002">
    <property type="protein sequence ID" value="GHD34976.1"/>
    <property type="molecule type" value="Genomic_DNA"/>
</dbReference>
<evidence type="ECO:0000256" key="1">
    <source>
        <dbReference type="ARBA" id="ARBA00022490"/>
    </source>
</evidence>
<dbReference type="GO" id="GO:0006744">
    <property type="term" value="P:ubiquinone biosynthetic process"/>
    <property type="evidence" value="ECO:0007669"/>
    <property type="project" value="UniProtKB-UniRule"/>
</dbReference>
<dbReference type="InterPro" id="IPR007440">
    <property type="entry name" value="Chorismate--pyruvate_lyase"/>
</dbReference>
<keyword evidence="1 4" id="KW-0963">Cytoplasm</keyword>
<evidence type="ECO:0000256" key="3">
    <source>
        <dbReference type="ARBA" id="ARBA00023239"/>
    </source>
</evidence>
<protein>
    <recommendedName>
        <fullName evidence="4">Probable chorismate pyruvate-lyase</fullName>
        <shortName evidence="4">CL</shortName>
        <shortName evidence="4">CPL</shortName>
        <ecNumber evidence="4">4.1.3.40</ecNumber>
    </recommendedName>
</protein>
<dbReference type="PANTHER" id="PTHR38683">
    <property type="entry name" value="CHORISMATE PYRUVATE-LYASE"/>
    <property type="match status" value="1"/>
</dbReference>
<comment type="caution">
    <text evidence="5">The sequence shown here is derived from an EMBL/GenBank/DDBJ whole genome shotgun (WGS) entry which is preliminary data.</text>
</comment>
<dbReference type="PANTHER" id="PTHR38683:SF1">
    <property type="entry name" value="CHORISMATE PYRUVATE-LYASE"/>
    <property type="match status" value="1"/>
</dbReference>
<keyword evidence="4" id="KW-0670">Pyruvate</keyword>
<dbReference type="AlphaFoldDB" id="A0A919CKY7"/>
<dbReference type="GO" id="GO:0042866">
    <property type="term" value="P:pyruvate biosynthetic process"/>
    <property type="evidence" value="ECO:0007669"/>
    <property type="project" value="UniProtKB-UniRule"/>
</dbReference>
<dbReference type="Pfam" id="PF04345">
    <property type="entry name" value="Chor_lyase"/>
    <property type="match status" value="1"/>
</dbReference>
<evidence type="ECO:0000256" key="4">
    <source>
        <dbReference type="HAMAP-Rule" id="MF_01632"/>
    </source>
</evidence>
<keyword evidence="3 4" id="KW-0456">Lyase</keyword>